<feature type="transmembrane region" description="Helical" evidence="3">
    <location>
        <begin position="49"/>
        <end position="71"/>
    </location>
</feature>
<dbReference type="InterPro" id="IPR000160">
    <property type="entry name" value="GGDEF_dom"/>
</dbReference>
<comment type="catalytic activity">
    <reaction evidence="2">
        <text>2 GTP = 3',3'-c-di-GMP + 2 diphosphate</text>
        <dbReference type="Rhea" id="RHEA:24898"/>
        <dbReference type="ChEBI" id="CHEBI:33019"/>
        <dbReference type="ChEBI" id="CHEBI:37565"/>
        <dbReference type="ChEBI" id="CHEBI:58805"/>
        <dbReference type="EC" id="2.7.7.65"/>
    </reaction>
</comment>
<dbReference type="InterPro" id="IPR029787">
    <property type="entry name" value="Nucleotide_cyclase"/>
</dbReference>
<dbReference type="PANTHER" id="PTHR45138:SF9">
    <property type="entry name" value="DIGUANYLATE CYCLASE DGCM-RELATED"/>
    <property type="match status" value="1"/>
</dbReference>
<keyword evidence="6" id="KW-1185">Reference proteome</keyword>
<gene>
    <name evidence="5" type="ORF">LL253_12595</name>
</gene>
<accession>A0ABS8H8X0</accession>
<protein>
    <recommendedName>
        <fullName evidence="1">diguanylate cyclase</fullName>
        <ecNumber evidence="1">2.7.7.65</ecNumber>
    </recommendedName>
</protein>
<dbReference type="CDD" id="cd01949">
    <property type="entry name" value="GGDEF"/>
    <property type="match status" value="1"/>
</dbReference>
<feature type="transmembrane region" description="Helical" evidence="3">
    <location>
        <begin position="17"/>
        <end position="37"/>
    </location>
</feature>
<proteinExistence type="predicted"/>
<dbReference type="EC" id="2.7.7.65" evidence="1"/>
<dbReference type="Proteomes" id="UP001198830">
    <property type="component" value="Unassembled WGS sequence"/>
</dbReference>
<keyword evidence="3" id="KW-0472">Membrane</keyword>
<sequence>MQFYLATSFIFPRSLRLRLFAVCFVATHLPLLCYIGWGAATGRLALAEVVMLTLATVAGTGLALYGIGALLSPIHTLAEALNAQPDDGKSLPQVGDVIANLYAGVQRAAATTQAHMNDLAIAANEDPLTGVANRRGFLAQIDALPAGLRKGCIALIDIDFFKQVNDIKGHDEGDRVLAAFADRLASHVRRADLVARWGGEEFAIFFRDAADDEASWALARIAQQMRREPIGRVNGRIISFSAGLSRWSGGPVEEALAAADAALYDAKQAGRDRVCRAAAPDAVPCP</sequence>
<dbReference type="EMBL" id="JAJGNP010000010">
    <property type="protein sequence ID" value="MCC4233523.1"/>
    <property type="molecule type" value="Genomic_DNA"/>
</dbReference>
<keyword evidence="3" id="KW-0812">Transmembrane</keyword>
<dbReference type="Gene3D" id="3.30.70.270">
    <property type="match status" value="1"/>
</dbReference>
<keyword evidence="3" id="KW-1133">Transmembrane helix</keyword>
<feature type="domain" description="GGDEF" evidence="4">
    <location>
        <begin position="149"/>
        <end position="279"/>
    </location>
</feature>
<evidence type="ECO:0000256" key="3">
    <source>
        <dbReference type="SAM" id="Phobius"/>
    </source>
</evidence>
<evidence type="ECO:0000313" key="5">
    <source>
        <dbReference type="EMBL" id="MCC4233523.1"/>
    </source>
</evidence>
<dbReference type="RefSeq" id="WP_009822707.1">
    <property type="nucleotide sequence ID" value="NZ_JAJGNP010000010.1"/>
</dbReference>
<dbReference type="Pfam" id="PF00990">
    <property type="entry name" value="GGDEF"/>
    <property type="match status" value="1"/>
</dbReference>
<organism evidence="5 6">
    <name type="scientific">Sphingobium soli</name>
    <dbReference type="NCBI Taxonomy" id="1591116"/>
    <lineage>
        <taxon>Bacteria</taxon>
        <taxon>Pseudomonadati</taxon>
        <taxon>Pseudomonadota</taxon>
        <taxon>Alphaproteobacteria</taxon>
        <taxon>Sphingomonadales</taxon>
        <taxon>Sphingomonadaceae</taxon>
        <taxon>Sphingobium</taxon>
    </lineage>
</organism>
<evidence type="ECO:0000256" key="2">
    <source>
        <dbReference type="ARBA" id="ARBA00034247"/>
    </source>
</evidence>
<comment type="caution">
    <text evidence="5">The sequence shown here is derived from an EMBL/GenBank/DDBJ whole genome shotgun (WGS) entry which is preliminary data.</text>
</comment>
<name>A0ABS8H8X0_9SPHN</name>
<dbReference type="InterPro" id="IPR043128">
    <property type="entry name" value="Rev_trsase/Diguanyl_cyclase"/>
</dbReference>
<dbReference type="SMART" id="SM00267">
    <property type="entry name" value="GGDEF"/>
    <property type="match status" value="1"/>
</dbReference>
<dbReference type="SUPFAM" id="SSF55073">
    <property type="entry name" value="Nucleotide cyclase"/>
    <property type="match status" value="1"/>
</dbReference>
<reference evidence="5 6" key="1">
    <citation type="submission" date="2021-10" db="EMBL/GenBank/DDBJ databases">
        <title>The diversity and Nitrogen Metabolism of Culturable Nitrate-Utilizing Bacteria Within the Oxygen Minimum Zone of the Changjiang (Yangtze River)Estuary.</title>
        <authorList>
            <person name="Zhang D."/>
            <person name="Zheng J."/>
            <person name="Liu S."/>
            <person name="He W."/>
        </authorList>
    </citation>
    <scope>NUCLEOTIDE SEQUENCE [LARGE SCALE GENOMIC DNA]</scope>
    <source>
        <strain evidence="5 6">FXH275-2</strain>
    </source>
</reference>
<evidence type="ECO:0000259" key="4">
    <source>
        <dbReference type="PROSITE" id="PS50887"/>
    </source>
</evidence>
<dbReference type="PANTHER" id="PTHR45138">
    <property type="entry name" value="REGULATORY COMPONENTS OF SENSORY TRANSDUCTION SYSTEM"/>
    <property type="match status" value="1"/>
</dbReference>
<evidence type="ECO:0000256" key="1">
    <source>
        <dbReference type="ARBA" id="ARBA00012528"/>
    </source>
</evidence>
<evidence type="ECO:0000313" key="6">
    <source>
        <dbReference type="Proteomes" id="UP001198830"/>
    </source>
</evidence>
<dbReference type="NCBIfam" id="TIGR00254">
    <property type="entry name" value="GGDEF"/>
    <property type="match status" value="1"/>
</dbReference>
<dbReference type="InterPro" id="IPR050469">
    <property type="entry name" value="Diguanylate_Cyclase"/>
</dbReference>
<dbReference type="PROSITE" id="PS50887">
    <property type="entry name" value="GGDEF"/>
    <property type="match status" value="1"/>
</dbReference>